<keyword evidence="2" id="KW-1277">Toxin-antitoxin system</keyword>
<dbReference type="STRING" id="549789.NIES30_21975"/>
<accession>A0A1U7J013</accession>
<evidence type="ECO:0000313" key="7">
    <source>
        <dbReference type="Proteomes" id="UP000185557"/>
    </source>
</evidence>
<dbReference type="EMBL" id="MRCG01000021">
    <property type="protein sequence ID" value="OKH44684.1"/>
    <property type="molecule type" value="Genomic_DNA"/>
</dbReference>
<evidence type="ECO:0000256" key="5">
    <source>
        <dbReference type="ARBA" id="ARBA00022801"/>
    </source>
</evidence>
<keyword evidence="5" id="KW-0378">Hydrolase</keyword>
<keyword evidence="1" id="KW-0597">Phosphoprotein</keyword>
<dbReference type="InterPro" id="IPR051813">
    <property type="entry name" value="HepT_RNase_toxin"/>
</dbReference>
<dbReference type="RefSeq" id="WP_073610600.1">
    <property type="nucleotide sequence ID" value="NZ_MRCG01000021.1"/>
</dbReference>
<evidence type="ECO:0000256" key="3">
    <source>
        <dbReference type="ARBA" id="ARBA00022722"/>
    </source>
</evidence>
<name>A0A1U7J013_9CYAN</name>
<dbReference type="GO" id="GO:0110001">
    <property type="term" value="C:toxin-antitoxin complex"/>
    <property type="evidence" value="ECO:0007669"/>
    <property type="project" value="InterPro"/>
</dbReference>
<dbReference type="Proteomes" id="UP000185557">
    <property type="component" value="Unassembled WGS sequence"/>
</dbReference>
<dbReference type="PANTHER" id="PTHR34139">
    <property type="entry name" value="UPF0331 PROTEIN MJ0127"/>
    <property type="match status" value="1"/>
</dbReference>
<dbReference type="PANTHER" id="PTHR34139:SF1">
    <property type="entry name" value="RNASE MJ1380-RELATED"/>
    <property type="match status" value="1"/>
</dbReference>
<dbReference type="AlphaFoldDB" id="A0A1U7J013"/>
<proteinExistence type="predicted"/>
<sequence length="116" mass="13269">MTSRQIEDYLRDMLDAIDAVQEFTAGMSFEDFEADQKTAYAVIRAIEIVGEATKTIPQPLREKYAQVPWKSIAGMRDKVIHQYFGVNLQVIWDTIKQDFPALQPTIAQMLNDLSND</sequence>
<keyword evidence="7" id="KW-1185">Reference proteome</keyword>
<protein>
    <recommendedName>
        <fullName evidence="8">DUF86 domain-containing protein</fullName>
    </recommendedName>
</protein>
<evidence type="ECO:0000313" key="6">
    <source>
        <dbReference type="EMBL" id="OKH44684.1"/>
    </source>
</evidence>
<evidence type="ECO:0000256" key="1">
    <source>
        <dbReference type="ARBA" id="ARBA00022553"/>
    </source>
</evidence>
<dbReference type="GO" id="GO:0016787">
    <property type="term" value="F:hydrolase activity"/>
    <property type="evidence" value="ECO:0007669"/>
    <property type="project" value="UniProtKB-KW"/>
</dbReference>
<evidence type="ECO:0008006" key="8">
    <source>
        <dbReference type="Google" id="ProtNLM"/>
    </source>
</evidence>
<gene>
    <name evidence="6" type="ORF">NIES30_21975</name>
</gene>
<dbReference type="GO" id="GO:0000166">
    <property type="term" value="F:nucleotide binding"/>
    <property type="evidence" value="ECO:0007669"/>
    <property type="project" value="UniProtKB-KW"/>
</dbReference>
<comment type="caution">
    <text evidence="6">The sequence shown here is derived from an EMBL/GenBank/DDBJ whole genome shotgun (WGS) entry which is preliminary data.</text>
</comment>
<organism evidence="6 7">
    <name type="scientific">Phormidium tenue NIES-30</name>
    <dbReference type="NCBI Taxonomy" id="549789"/>
    <lineage>
        <taxon>Bacteria</taxon>
        <taxon>Bacillati</taxon>
        <taxon>Cyanobacteriota</taxon>
        <taxon>Cyanophyceae</taxon>
        <taxon>Oscillatoriophycideae</taxon>
        <taxon>Oscillatoriales</taxon>
        <taxon>Oscillatoriaceae</taxon>
        <taxon>Phormidium</taxon>
    </lineage>
</organism>
<reference evidence="6 7" key="1">
    <citation type="submission" date="2016-11" db="EMBL/GenBank/DDBJ databases">
        <title>Draft Genome Sequences of Nine Cyanobacterial Strains from Diverse Habitats.</title>
        <authorList>
            <person name="Zhu T."/>
            <person name="Hou S."/>
            <person name="Lu X."/>
            <person name="Hess W.R."/>
        </authorList>
    </citation>
    <scope>NUCLEOTIDE SEQUENCE [LARGE SCALE GENOMIC DNA]</scope>
    <source>
        <strain evidence="6 7">NIES-30</strain>
    </source>
</reference>
<dbReference type="GO" id="GO:0004540">
    <property type="term" value="F:RNA nuclease activity"/>
    <property type="evidence" value="ECO:0007669"/>
    <property type="project" value="InterPro"/>
</dbReference>
<keyword evidence="4" id="KW-0547">Nucleotide-binding</keyword>
<dbReference type="InterPro" id="IPR008201">
    <property type="entry name" value="HepT-like"/>
</dbReference>
<evidence type="ECO:0000256" key="4">
    <source>
        <dbReference type="ARBA" id="ARBA00022741"/>
    </source>
</evidence>
<keyword evidence="3" id="KW-0540">Nuclease</keyword>
<evidence type="ECO:0000256" key="2">
    <source>
        <dbReference type="ARBA" id="ARBA00022649"/>
    </source>
</evidence>
<dbReference type="Pfam" id="PF01934">
    <property type="entry name" value="HepT-like"/>
    <property type="match status" value="1"/>
</dbReference>
<dbReference type="OrthoDB" id="9810538at2"/>